<evidence type="ECO:0000256" key="3">
    <source>
        <dbReference type="ARBA" id="ARBA00022630"/>
    </source>
</evidence>
<dbReference type="EMBL" id="FNCG01000032">
    <property type="protein sequence ID" value="SDI76777.1"/>
    <property type="molecule type" value="Genomic_DNA"/>
</dbReference>
<dbReference type="SUPFAM" id="SSF54373">
    <property type="entry name" value="FAD-linked reductases, C-terminal domain"/>
    <property type="match status" value="1"/>
</dbReference>
<dbReference type="PROSITE" id="PS00623">
    <property type="entry name" value="GMC_OXRED_1"/>
    <property type="match status" value="1"/>
</dbReference>
<evidence type="ECO:0000256" key="2">
    <source>
        <dbReference type="ARBA" id="ARBA00010790"/>
    </source>
</evidence>
<dbReference type="InterPro" id="IPR007867">
    <property type="entry name" value="GMC_OxRtase_C"/>
</dbReference>
<dbReference type="PIRSF" id="PIRSF000137">
    <property type="entry name" value="Alcohol_oxidase"/>
    <property type="match status" value="1"/>
</dbReference>
<evidence type="ECO:0000256" key="4">
    <source>
        <dbReference type="ARBA" id="ARBA00022827"/>
    </source>
</evidence>
<dbReference type="Pfam" id="PF00732">
    <property type="entry name" value="GMC_oxred_N"/>
    <property type="match status" value="1"/>
</dbReference>
<comment type="cofactor">
    <cofactor evidence="1 5">
        <name>FAD</name>
        <dbReference type="ChEBI" id="CHEBI:57692"/>
    </cofactor>
</comment>
<dbReference type="Pfam" id="PF05199">
    <property type="entry name" value="GMC_oxred_C"/>
    <property type="match status" value="1"/>
</dbReference>
<comment type="similarity">
    <text evidence="2 6">Belongs to the GMC oxidoreductase family.</text>
</comment>
<organism evidence="9 10">
    <name type="scientific">Mucilaginibacter gossypii</name>
    <dbReference type="NCBI Taxonomy" id="551996"/>
    <lineage>
        <taxon>Bacteria</taxon>
        <taxon>Pseudomonadati</taxon>
        <taxon>Bacteroidota</taxon>
        <taxon>Sphingobacteriia</taxon>
        <taxon>Sphingobacteriales</taxon>
        <taxon>Sphingobacteriaceae</taxon>
        <taxon>Mucilaginibacter</taxon>
    </lineage>
</organism>
<dbReference type="RefSeq" id="WP_091176294.1">
    <property type="nucleotide sequence ID" value="NZ_FNCG01000032.1"/>
</dbReference>
<dbReference type="Proteomes" id="UP000199705">
    <property type="component" value="Unassembled WGS sequence"/>
</dbReference>
<evidence type="ECO:0000313" key="9">
    <source>
        <dbReference type="EMBL" id="SDI76777.1"/>
    </source>
</evidence>
<evidence type="ECO:0000259" key="8">
    <source>
        <dbReference type="PROSITE" id="PS00624"/>
    </source>
</evidence>
<proteinExistence type="inferred from homology"/>
<feature type="domain" description="Glucose-methanol-choline oxidoreductase N-terminal" evidence="8">
    <location>
        <begin position="271"/>
        <end position="285"/>
    </location>
</feature>
<dbReference type="PANTHER" id="PTHR11552:SF147">
    <property type="entry name" value="CHOLINE DEHYDROGENASE, MITOCHONDRIAL"/>
    <property type="match status" value="1"/>
</dbReference>
<evidence type="ECO:0000259" key="7">
    <source>
        <dbReference type="PROSITE" id="PS00623"/>
    </source>
</evidence>
<keyword evidence="3 6" id="KW-0285">Flavoprotein</keyword>
<dbReference type="PANTHER" id="PTHR11552">
    <property type="entry name" value="GLUCOSE-METHANOL-CHOLINE GMC OXIDOREDUCTASE"/>
    <property type="match status" value="1"/>
</dbReference>
<feature type="domain" description="Glucose-methanol-choline oxidoreductase N-terminal" evidence="7">
    <location>
        <begin position="99"/>
        <end position="122"/>
    </location>
</feature>
<evidence type="ECO:0000256" key="5">
    <source>
        <dbReference type="PIRSR" id="PIRSR000137-2"/>
    </source>
</evidence>
<keyword evidence="10" id="KW-1185">Reference proteome</keyword>
<dbReference type="Gene3D" id="3.30.560.10">
    <property type="entry name" value="Glucose Oxidase, domain 3"/>
    <property type="match status" value="1"/>
</dbReference>
<dbReference type="InterPro" id="IPR012132">
    <property type="entry name" value="GMC_OxRdtase"/>
</dbReference>
<dbReference type="STRING" id="551996.SAMN05192573_1325"/>
<dbReference type="GO" id="GO:0016614">
    <property type="term" value="F:oxidoreductase activity, acting on CH-OH group of donors"/>
    <property type="evidence" value="ECO:0007669"/>
    <property type="project" value="InterPro"/>
</dbReference>
<dbReference type="GO" id="GO:0050660">
    <property type="term" value="F:flavin adenine dinucleotide binding"/>
    <property type="evidence" value="ECO:0007669"/>
    <property type="project" value="InterPro"/>
</dbReference>
<evidence type="ECO:0000313" key="10">
    <source>
        <dbReference type="Proteomes" id="UP000199705"/>
    </source>
</evidence>
<dbReference type="InterPro" id="IPR000172">
    <property type="entry name" value="GMC_OxRdtase_N"/>
</dbReference>
<dbReference type="AlphaFoldDB" id="A0A1G8N9N5"/>
<dbReference type="SUPFAM" id="SSF51905">
    <property type="entry name" value="FAD/NAD(P)-binding domain"/>
    <property type="match status" value="1"/>
</dbReference>
<reference evidence="10" key="1">
    <citation type="submission" date="2016-10" db="EMBL/GenBank/DDBJ databases">
        <authorList>
            <person name="Varghese N."/>
            <person name="Submissions S."/>
        </authorList>
    </citation>
    <scope>NUCLEOTIDE SEQUENCE [LARGE SCALE GENOMIC DNA]</scope>
    <source>
        <strain evidence="10">Gh-67</strain>
    </source>
</reference>
<protein>
    <submittedName>
        <fullName evidence="9">Choline dehydrogenase</fullName>
    </submittedName>
</protein>
<sequence length="526" mass="57435">MKKLEETVNVSAEGKSRLTISYDYIIVGAGSAGCVLARRLSESTEANILILEAGEGADDLDRIKNPLRWLENIGSAQDYLYQYQPTPVINNRIIYAPRGKLLGGSGSINAMVWARGNRHDYDDWEKAGNQGWDYGSVLPLFKKIEDWDTGANALHGAGGPIHVARPANLHQIDAAVIRAAGTYGLPYMDDSNIAEPLGAGPMSMNIDKGTRSSPFTGYLKPVMHAENLTILTGARVIKLIIDNEKCTGLAFIKDGEVVNVQALKETILCAGAIESPRILMLSGIGDADELKKTGIETKVNLPGVGKNFQDHPLVSVTYQFLKPLGELTYNLGGINLYWKSNPELKKADLMLIPIQYPILTAEISERYPVPENAFSVFVTLVDVKSRGYIRMTGASPDSPLEIQPNLMQDPDDFEALVKGIEFCMDLAEEPELNAILKSWVAPDRRLDRSEIRHFLRDACSTYFHPAGTCSMGKGGDAVVNDRLKVYGVEGLTIADASVMPRIPTANTNAPTLMIAEFAAEVLLGIR</sequence>
<keyword evidence="4 5" id="KW-0274">FAD</keyword>
<dbReference type="PROSITE" id="PS51257">
    <property type="entry name" value="PROKAR_LIPOPROTEIN"/>
    <property type="match status" value="1"/>
</dbReference>
<feature type="binding site" evidence="5">
    <location>
        <position position="236"/>
    </location>
    <ligand>
        <name>FAD</name>
        <dbReference type="ChEBI" id="CHEBI:57692"/>
    </ligand>
</feature>
<name>A0A1G8N9N5_9SPHI</name>
<evidence type="ECO:0000256" key="1">
    <source>
        <dbReference type="ARBA" id="ARBA00001974"/>
    </source>
</evidence>
<evidence type="ECO:0000256" key="6">
    <source>
        <dbReference type="RuleBase" id="RU003968"/>
    </source>
</evidence>
<feature type="binding site" evidence="5">
    <location>
        <begin position="109"/>
        <end position="112"/>
    </location>
    <ligand>
        <name>FAD</name>
        <dbReference type="ChEBI" id="CHEBI:57692"/>
    </ligand>
</feature>
<accession>A0A1G8N9N5</accession>
<gene>
    <name evidence="9" type="ORF">SAMN05192573_1325</name>
</gene>
<dbReference type="Gene3D" id="3.50.50.60">
    <property type="entry name" value="FAD/NAD(P)-binding domain"/>
    <property type="match status" value="1"/>
</dbReference>
<feature type="binding site" evidence="5">
    <location>
        <position position="462"/>
    </location>
    <ligand>
        <name>substrate</name>
    </ligand>
</feature>
<dbReference type="PROSITE" id="PS00624">
    <property type="entry name" value="GMC_OXRED_2"/>
    <property type="match status" value="1"/>
</dbReference>
<dbReference type="InterPro" id="IPR036188">
    <property type="entry name" value="FAD/NAD-bd_sf"/>
</dbReference>